<dbReference type="EMBL" id="CP011366">
    <property type="protein sequence ID" value="AKG74416.1"/>
    <property type="molecule type" value="Genomic_DNA"/>
</dbReference>
<sequence length="562" mass="65321">MTAENSILNKNGVPSFVTDYIDSYKNNNIVLNTERIKLIKLLEKSIFKRVESGDLYFDEEHISKCIKFAEKWYFPLQPFQKFIISFIFLFHSHNNRSYYKEFLIMMGRGGGKNGLISVISHYLISELHGIENYNGSVVANSEEQAKTSFEEIYDSINAATTLQRAFYKTKLEIKSNGTNSKFKFHTANPKTKDGGRQGFVIFDEIHAYESSDLVNVYTSGMGKKKDSRKFYIGTDGYVRDGYLDNMKRIANNILDGEHPDSKMFVFICKLDDEKEVADQKNWEKANPMFSQPMSEYAEILFEEIQEEYMKFNYDGTSRAEFMTKRMNLPEEDLEKIVATWEDIMKTNRPMPLLNNRTAVVGVDYANTVDFAAIGFLFRVDNNYIWHSHQFARRGFLDKVSLGPPIEEWEKEGHLTIVDTPTIAPELMVEWIQKECRRLNLRVHKVMIDRFRYDITRPAFQGAGIELEPLNYMKSVHAQISPRVEMIFNNHQVIWGDNPLMRWNTNNTAVKIGKDGNKEFIKKDPVRRKTDGFHAFLHALYRSDEVLQKDINKSLDMMDAMLG</sequence>
<proteinExistence type="predicted"/>
<dbReference type="PANTHER" id="PTHR41287">
    <property type="match status" value="1"/>
</dbReference>
<dbReference type="Pfam" id="PF20441">
    <property type="entry name" value="TerL_nuclease"/>
    <property type="match status" value="1"/>
</dbReference>
<evidence type="ECO:0000313" key="5">
    <source>
        <dbReference type="Proteomes" id="UP000034029"/>
    </source>
</evidence>
<reference evidence="5" key="2">
    <citation type="submission" date="2015-04" db="EMBL/GenBank/DDBJ databases">
        <title>Complete genome sequence of Salinicoccus halodurans strain H3B36, isolated from the Qaidam basin of China.</title>
        <authorList>
            <person name="Ma Y."/>
            <person name="Jiang K."/>
            <person name="Xue Y."/>
        </authorList>
    </citation>
    <scope>NUCLEOTIDE SEQUENCE [LARGE SCALE GENOMIC DNA]</scope>
    <source>
        <strain evidence="5">H3B36</strain>
    </source>
</reference>
<gene>
    <name evidence="3" type="ORF">AAT16_09400</name>
    <name evidence="4" type="ORF">SAMN05216235_2777</name>
</gene>
<accession>A0A0F7HLE9</accession>
<dbReference type="PANTHER" id="PTHR41287:SF1">
    <property type="entry name" value="PROTEIN YMFN"/>
    <property type="match status" value="1"/>
</dbReference>
<dbReference type="InterPro" id="IPR027417">
    <property type="entry name" value="P-loop_NTPase"/>
</dbReference>
<dbReference type="GO" id="GO:0004519">
    <property type="term" value="F:endonuclease activity"/>
    <property type="evidence" value="ECO:0007669"/>
    <property type="project" value="InterPro"/>
</dbReference>
<dbReference type="InterPro" id="IPR005021">
    <property type="entry name" value="Terminase_largesu-like"/>
</dbReference>
<dbReference type="EMBL" id="FOTB01000006">
    <property type="protein sequence ID" value="SFK95754.1"/>
    <property type="molecule type" value="Genomic_DNA"/>
</dbReference>
<reference evidence="4 6" key="3">
    <citation type="submission" date="2016-10" db="EMBL/GenBank/DDBJ databases">
        <authorList>
            <person name="Varghese N."/>
            <person name="Submissions S."/>
        </authorList>
    </citation>
    <scope>NUCLEOTIDE SEQUENCE [LARGE SCALE GENOMIC DNA]</scope>
    <source>
        <strain evidence="4 6">CGMCC 1.6501</strain>
    </source>
</reference>
<protein>
    <submittedName>
        <fullName evidence="3 4">Terminase</fullName>
    </submittedName>
</protein>
<dbReference type="Gene3D" id="3.40.50.300">
    <property type="entry name" value="P-loop containing nucleotide triphosphate hydrolases"/>
    <property type="match status" value="1"/>
</dbReference>
<evidence type="ECO:0000259" key="1">
    <source>
        <dbReference type="Pfam" id="PF03354"/>
    </source>
</evidence>
<dbReference type="AlphaFoldDB" id="A0A0F7HLE9"/>
<evidence type="ECO:0000313" key="6">
    <source>
        <dbReference type="Proteomes" id="UP000183090"/>
    </source>
</evidence>
<dbReference type="Proteomes" id="UP000034029">
    <property type="component" value="Chromosome"/>
</dbReference>
<feature type="domain" description="Terminase large subunit-like ATPase" evidence="1">
    <location>
        <begin position="78"/>
        <end position="247"/>
    </location>
</feature>
<dbReference type="Pfam" id="PF03354">
    <property type="entry name" value="TerL_ATPase"/>
    <property type="match status" value="1"/>
</dbReference>
<organism evidence="4 6">
    <name type="scientific">Salinicoccus halodurans</name>
    <dbReference type="NCBI Taxonomy" id="407035"/>
    <lineage>
        <taxon>Bacteria</taxon>
        <taxon>Bacillati</taxon>
        <taxon>Bacillota</taxon>
        <taxon>Bacilli</taxon>
        <taxon>Bacillales</taxon>
        <taxon>Staphylococcaceae</taxon>
        <taxon>Salinicoccus</taxon>
    </lineage>
</organism>
<dbReference type="RefSeq" id="WP_046790598.1">
    <property type="nucleotide sequence ID" value="NZ_CP011366.1"/>
</dbReference>
<evidence type="ECO:0000259" key="2">
    <source>
        <dbReference type="Pfam" id="PF20441"/>
    </source>
</evidence>
<evidence type="ECO:0000313" key="4">
    <source>
        <dbReference type="EMBL" id="SFK95754.1"/>
    </source>
</evidence>
<dbReference type="Proteomes" id="UP000183090">
    <property type="component" value="Unassembled WGS sequence"/>
</dbReference>
<dbReference type="InterPro" id="IPR046461">
    <property type="entry name" value="TerL_ATPase"/>
</dbReference>
<dbReference type="InterPro" id="IPR046462">
    <property type="entry name" value="TerL_nuclease"/>
</dbReference>
<reference evidence="3 5" key="1">
    <citation type="journal article" date="2015" name="Int. J. Syst. Evol. Microbiol.">
        <title>Complete genome sequence of Salinicoccus halodurans H3B36, isolated from the Qaidam Basin in China.</title>
        <authorList>
            <person name="Jiang K."/>
            <person name="Xue Y."/>
            <person name="Ma Y."/>
        </authorList>
    </citation>
    <scope>NUCLEOTIDE SEQUENCE [LARGE SCALE GENOMIC DNA]</scope>
    <source>
        <strain evidence="3 5">H3B36</strain>
    </source>
</reference>
<feature type="domain" description="Terminase large subunit-like endonuclease" evidence="2">
    <location>
        <begin position="260"/>
        <end position="541"/>
    </location>
</feature>
<name>A0A0F7HLE9_9STAP</name>
<evidence type="ECO:0000313" key="3">
    <source>
        <dbReference type="EMBL" id="AKG74416.1"/>
    </source>
</evidence>
<dbReference type="KEGG" id="shv:AAT16_09400"/>
<keyword evidence="5" id="KW-1185">Reference proteome</keyword>
<dbReference type="OrthoDB" id="9760250at2"/>